<dbReference type="Pfam" id="PF00440">
    <property type="entry name" value="TetR_N"/>
    <property type="match status" value="1"/>
</dbReference>
<evidence type="ECO:0000256" key="5">
    <source>
        <dbReference type="SAM" id="MobiDB-lite"/>
    </source>
</evidence>
<feature type="domain" description="HTH tetR-type" evidence="6">
    <location>
        <begin position="11"/>
        <end position="71"/>
    </location>
</feature>
<dbReference type="RefSeq" id="WP_179779932.1">
    <property type="nucleotide sequence ID" value="NZ_JACCHK010000001.1"/>
</dbReference>
<accession>A0A7Y9WZI7</accession>
<dbReference type="SUPFAM" id="SSF48498">
    <property type="entry name" value="Tetracyclin repressor-like, C-terminal domain"/>
    <property type="match status" value="1"/>
</dbReference>
<reference evidence="7 8" key="1">
    <citation type="submission" date="2020-07" db="EMBL/GenBank/DDBJ databases">
        <title>Sequencing the genomes of 1000 actinobacteria strains.</title>
        <authorList>
            <person name="Klenk H.-P."/>
        </authorList>
    </citation>
    <scope>NUCLEOTIDE SEQUENCE [LARGE SCALE GENOMIC DNA]</scope>
    <source>
        <strain evidence="7 8">DSM 45876</strain>
    </source>
</reference>
<gene>
    <name evidence="7" type="ORF">HNR22_001766</name>
</gene>
<dbReference type="InterPro" id="IPR009057">
    <property type="entry name" value="Homeodomain-like_sf"/>
</dbReference>
<evidence type="ECO:0000256" key="2">
    <source>
        <dbReference type="ARBA" id="ARBA00023125"/>
    </source>
</evidence>
<dbReference type="InterPro" id="IPR001647">
    <property type="entry name" value="HTH_TetR"/>
</dbReference>
<dbReference type="GO" id="GO:0003700">
    <property type="term" value="F:DNA-binding transcription factor activity"/>
    <property type="evidence" value="ECO:0007669"/>
    <property type="project" value="TreeGrafter"/>
</dbReference>
<dbReference type="PANTHER" id="PTHR30055:SF148">
    <property type="entry name" value="TETR-FAMILY TRANSCRIPTIONAL REGULATOR"/>
    <property type="match status" value="1"/>
</dbReference>
<feature type="region of interest" description="Disordered" evidence="5">
    <location>
        <begin position="185"/>
        <end position="209"/>
    </location>
</feature>
<dbReference type="InterPro" id="IPR050109">
    <property type="entry name" value="HTH-type_TetR-like_transc_reg"/>
</dbReference>
<evidence type="ECO:0000259" key="6">
    <source>
        <dbReference type="PROSITE" id="PS50977"/>
    </source>
</evidence>
<dbReference type="Proteomes" id="UP000523545">
    <property type="component" value="Unassembled WGS sequence"/>
</dbReference>
<dbReference type="InterPro" id="IPR011075">
    <property type="entry name" value="TetR_C"/>
</dbReference>
<protein>
    <submittedName>
        <fullName evidence="7">AcrR family transcriptional regulator</fullName>
    </submittedName>
</protein>
<dbReference type="PANTHER" id="PTHR30055">
    <property type="entry name" value="HTH-TYPE TRANSCRIPTIONAL REGULATOR RUTR"/>
    <property type="match status" value="1"/>
</dbReference>
<dbReference type="PRINTS" id="PR00455">
    <property type="entry name" value="HTHTETR"/>
</dbReference>
<proteinExistence type="predicted"/>
<dbReference type="EMBL" id="JACCHK010000001">
    <property type="protein sequence ID" value="NYH42039.1"/>
    <property type="molecule type" value="Genomic_DNA"/>
</dbReference>
<keyword evidence="8" id="KW-1185">Reference proteome</keyword>
<evidence type="ECO:0000313" key="8">
    <source>
        <dbReference type="Proteomes" id="UP000523545"/>
    </source>
</evidence>
<keyword evidence="1" id="KW-0805">Transcription regulation</keyword>
<sequence length="209" mass="22655">MHRGNRHGRSEAAREAVLQAADDLVAEIGYAKVTIEGIASRAGVAKQTIYRWWRSKTDILVDAFTADSAQELTLRDTGAFRTDLRAHLDELVRFLEVSDSGAVFRALVGQAQHDPELAARLRAEVLPQLRARDRVPFDRAAARGELPAEADVDLLVDQAVGPIHFRVLVTGEPVTPALLDALVTRAGQGQPGTPPSQEQPGAADAELDR</sequence>
<evidence type="ECO:0000256" key="4">
    <source>
        <dbReference type="PROSITE-ProRule" id="PRU00335"/>
    </source>
</evidence>
<dbReference type="SUPFAM" id="SSF46689">
    <property type="entry name" value="Homeodomain-like"/>
    <property type="match status" value="1"/>
</dbReference>
<evidence type="ECO:0000256" key="3">
    <source>
        <dbReference type="ARBA" id="ARBA00023163"/>
    </source>
</evidence>
<feature type="DNA-binding region" description="H-T-H motif" evidence="4">
    <location>
        <begin position="34"/>
        <end position="53"/>
    </location>
</feature>
<dbReference type="GO" id="GO:0000976">
    <property type="term" value="F:transcription cis-regulatory region binding"/>
    <property type="evidence" value="ECO:0007669"/>
    <property type="project" value="TreeGrafter"/>
</dbReference>
<organism evidence="7 8">
    <name type="scientific">Micromonospora jinlongensis</name>
    <dbReference type="NCBI Taxonomy" id="1287877"/>
    <lineage>
        <taxon>Bacteria</taxon>
        <taxon>Bacillati</taxon>
        <taxon>Actinomycetota</taxon>
        <taxon>Actinomycetes</taxon>
        <taxon>Micromonosporales</taxon>
        <taxon>Micromonosporaceae</taxon>
        <taxon>Micromonospora</taxon>
    </lineage>
</organism>
<keyword evidence="2 4" id="KW-0238">DNA-binding</keyword>
<comment type="caution">
    <text evidence="7">The sequence shown here is derived from an EMBL/GenBank/DDBJ whole genome shotgun (WGS) entry which is preliminary data.</text>
</comment>
<evidence type="ECO:0000313" key="7">
    <source>
        <dbReference type="EMBL" id="NYH42039.1"/>
    </source>
</evidence>
<evidence type="ECO:0000256" key="1">
    <source>
        <dbReference type="ARBA" id="ARBA00023015"/>
    </source>
</evidence>
<dbReference type="Gene3D" id="1.10.10.60">
    <property type="entry name" value="Homeodomain-like"/>
    <property type="match status" value="1"/>
</dbReference>
<dbReference type="InterPro" id="IPR036271">
    <property type="entry name" value="Tet_transcr_reg_TetR-rel_C_sf"/>
</dbReference>
<dbReference type="Gene3D" id="1.10.357.10">
    <property type="entry name" value="Tetracycline Repressor, domain 2"/>
    <property type="match status" value="1"/>
</dbReference>
<dbReference type="AlphaFoldDB" id="A0A7Y9WZI7"/>
<dbReference type="PROSITE" id="PS50977">
    <property type="entry name" value="HTH_TETR_2"/>
    <property type="match status" value="1"/>
</dbReference>
<name>A0A7Y9WZI7_9ACTN</name>
<dbReference type="Pfam" id="PF16859">
    <property type="entry name" value="TetR_C_11"/>
    <property type="match status" value="1"/>
</dbReference>
<keyword evidence="3" id="KW-0804">Transcription</keyword>